<keyword evidence="5" id="KW-1185">Reference proteome</keyword>
<evidence type="ECO:0000313" key="5">
    <source>
        <dbReference type="Proteomes" id="UP000076078"/>
    </source>
</evidence>
<evidence type="ECO:0000256" key="1">
    <source>
        <dbReference type="ARBA" id="ARBA00022801"/>
    </source>
</evidence>
<dbReference type="GO" id="GO:0007165">
    <property type="term" value="P:signal transduction"/>
    <property type="evidence" value="ECO:0007669"/>
    <property type="project" value="TreeGrafter"/>
</dbReference>
<protein>
    <recommendedName>
        <fullName evidence="6">Glycoside hydrolase family 25 protein</fullName>
    </recommendedName>
</protein>
<sequence length="289" mass="31668">MFINKSTLVLVLAIGLLNVICGFEILAVLPKYDSAIDVSVEASNKMVSENWSCLSKLHSKAFIHLLSKDGSLNQNFGEIFTLARESGFKDIDLVLNISTQCSQALVNGKELISEIGKAIGYNNVNLWISIQNNECWDTDKKSNLQFLQDFINQIGKSYIRGIQTDGKSYQSIIGGTNNDLSDLQLWYTQNSTQPVFSDFKNFNGWALPNVKKYLFAKQLCGIEVGLDYYLGSYVVSHHHSSTTKRTSDDTGGYSGYSGTGSGTSGGTTDYPTASATLTTESTFSGCPRC</sequence>
<dbReference type="GO" id="GO:0016798">
    <property type="term" value="F:hydrolase activity, acting on glycosyl bonds"/>
    <property type="evidence" value="ECO:0007669"/>
    <property type="project" value="UniProtKB-KW"/>
</dbReference>
<organism evidence="4 5">
    <name type="scientific">Tieghemostelium lacteum</name>
    <name type="common">Slime mold</name>
    <name type="synonym">Dictyostelium lacteum</name>
    <dbReference type="NCBI Taxonomy" id="361077"/>
    <lineage>
        <taxon>Eukaryota</taxon>
        <taxon>Amoebozoa</taxon>
        <taxon>Evosea</taxon>
        <taxon>Eumycetozoa</taxon>
        <taxon>Dictyostelia</taxon>
        <taxon>Dictyosteliales</taxon>
        <taxon>Raperosteliaceae</taxon>
        <taxon>Tieghemostelium</taxon>
    </lineage>
</organism>
<evidence type="ECO:0000256" key="2">
    <source>
        <dbReference type="ARBA" id="ARBA00023295"/>
    </source>
</evidence>
<evidence type="ECO:0000313" key="4">
    <source>
        <dbReference type="EMBL" id="KYQ92485.1"/>
    </source>
</evidence>
<dbReference type="InterPro" id="IPR051595">
    <property type="entry name" value="GH25_Enzymes"/>
</dbReference>
<dbReference type="InParanoid" id="A0A151ZEY2"/>
<feature type="region of interest" description="Disordered" evidence="3">
    <location>
        <begin position="241"/>
        <end position="268"/>
    </location>
</feature>
<name>A0A151ZEY2_TIELA</name>
<dbReference type="PANTHER" id="PTHR23208">
    <property type="entry name" value="LYSOZYME PROTEIN"/>
    <property type="match status" value="1"/>
</dbReference>
<evidence type="ECO:0008006" key="6">
    <source>
        <dbReference type="Google" id="ProtNLM"/>
    </source>
</evidence>
<reference evidence="4 5" key="1">
    <citation type="submission" date="2015-12" db="EMBL/GenBank/DDBJ databases">
        <title>Dictyostelia acquired genes for synthesis and detection of signals that induce cell-type specialization by lateral gene transfer from prokaryotes.</title>
        <authorList>
            <person name="Gloeckner G."/>
            <person name="Schaap P."/>
        </authorList>
    </citation>
    <scope>NUCLEOTIDE SEQUENCE [LARGE SCALE GENOMIC DNA]</scope>
    <source>
        <strain evidence="4 5">TK</strain>
    </source>
</reference>
<keyword evidence="1" id="KW-0378">Hydrolase</keyword>
<dbReference type="EMBL" id="LODT01000029">
    <property type="protein sequence ID" value="KYQ92485.1"/>
    <property type="molecule type" value="Genomic_DNA"/>
</dbReference>
<accession>A0A151ZEY2</accession>
<comment type="caution">
    <text evidence="4">The sequence shown here is derived from an EMBL/GenBank/DDBJ whole genome shotgun (WGS) entry which is preliminary data.</text>
</comment>
<dbReference type="SUPFAM" id="SSF51445">
    <property type="entry name" value="(Trans)glycosidases"/>
    <property type="match status" value="1"/>
</dbReference>
<dbReference type="PANTHER" id="PTHR23208:SF36">
    <property type="entry name" value="LYSOZYME-RELATED"/>
    <property type="match status" value="1"/>
</dbReference>
<proteinExistence type="predicted"/>
<keyword evidence="2" id="KW-0326">Glycosidase</keyword>
<dbReference type="Proteomes" id="UP000076078">
    <property type="component" value="Unassembled WGS sequence"/>
</dbReference>
<evidence type="ECO:0000256" key="3">
    <source>
        <dbReference type="SAM" id="MobiDB-lite"/>
    </source>
</evidence>
<dbReference type="Gene3D" id="3.20.20.80">
    <property type="entry name" value="Glycosidases"/>
    <property type="match status" value="1"/>
</dbReference>
<feature type="compositionally biased region" description="Gly residues" evidence="3">
    <location>
        <begin position="252"/>
        <end position="265"/>
    </location>
</feature>
<dbReference type="AlphaFoldDB" id="A0A151ZEY2"/>
<gene>
    <name evidence="4" type="ORF">DLAC_06468</name>
</gene>
<dbReference type="InterPro" id="IPR017853">
    <property type="entry name" value="GH"/>
</dbReference>